<protein>
    <submittedName>
        <fullName evidence="5">Helix-turn-helix transcriptional regulator</fullName>
    </submittedName>
</protein>
<dbReference type="InterPro" id="IPR018060">
    <property type="entry name" value="HTH_AraC"/>
</dbReference>
<dbReference type="InterPro" id="IPR018062">
    <property type="entry name" value="HTH_AraC-typ_CS"/>
</dbReference>
<proteinExistence type="predicted"/>
<keyword evidence="3" id="KW-0804">Transcription</keyword>
<evidence type="ECO:0000259" key="4">
    <source>
        <dbReference type="PROSITE" id="PS01124"/>
    </source>
</evidence>
<dbReference type="Pfam" id="PF12833">
    <property type="entry name" value="HTH_18"/>
    <property type="match status" value="1"/>
</dbReference>
<keyword evidence="6" id="KW-1185">Reference proteome</keyword>
<dbReference type="Gene3D" id="1.10.10.60">
    <property type="entry name" value="Homeodomain-like"/>
    <property type="match status" value="1"/>
</dbReference>
<dbReference type="PANTHER" id="PTHR43280:SF2">
    <property type="entry name" value="HTH-TYPE TRANSCRIPTIONAL REGULATOR EXSA"/>
    <property type="match status" value="1"/>
</dbReference>
<name>A0ABS8FSZ9_9FIRM</name>
<organism evidence="5 6">
    <name type="scientific">Coprococcus hominis</name>
    <name type="common">ex Arizal et al. 2022</name>
    <dbReference type="NCBI Taxonomy" id="2881262"/>
    <lineage>
        <taxon>Bacteria</taxon>
        <taxon>Bacillati</taxon>
        <taxon>Bacillota</taxon>
        <taxon>Clostridia</taxon>
        <taxon>Lachnospirales</taxon>
        <taxon>Lachnospiraceae</taxon>
        <taxon>Coprococcus</taxon>
    </lineage>
</organism>
<evidence type="ECO:0000256" key="3">
    <source>
        <dbReference type="ARBA" id="ARBA00023163"/>
    </source>
</evidence>
<evidence type="ECO:0000313" key="6">
    <source>
        <dbReference type="Proteomes" id="UP001198495"/>
    </source>
</evidence>
<feature type="domain" description="HTH araC/xylS-type" evidence="4">
    <location>
        <begin position="138"/>
        <end position="237"/>
    </location>
</feature>
<dbReference type="Proteomes" id="UP001198495">
    <property type="component" value="Unassembled WGS sequence"/>
</dbReference>
<evidence type="ECO:0000313" key="5">
    <source>
        <dbReference type="EMBL" id="MCC2219502.1"/>
    </source>
</evidence>
<sequence length="237" mass="26829">MSSLIFQSSYIVIIPSYYKTDIHKRPFLHLFAGKKSCRITVGKENIWGNIILLDSRVRHAVEAGNNCAFFLLIDPTSIIAEQIREQYIKGGSYCNVSDEIAEISEDIQNLPENEIIRIVENMFLAMGISTGKNNVRDERIELIISKVISGEWLSYSVKQIAEKVFLSESRLTHLFKEEAGISLKSYILMRRMEYAYRLISTGSKITWAAQESGFSSSAHLAYTCKKLTGVSITDVLK</sequence>
<evidence type="ECO:0000256" key="1">
    <source>
        <dbReference type="ARBA" id="ARBA00023015"/>
    </source>
</evidence>
<dbReference type="EMBL" id="JAJEQT010000008">
    <property type="protein sequence ID" value="MCC2219502.1"/>
    <property type="molecule type" value="Genomic_DNA"/>
</dbReference>
<dbReference type="SMART" id="SM00342">
    <property type="entry name" value="HTH_ARAC"/>
    <property type="match status" value="1"/>
</dbReference>
<comment type="caution">
    <text evidence="5">The sequence shown here is derived from an EMBL/GenBank/DDBJ whole genome shotgun (WGS) entry which is preliminary data.</text>
</comment>
<dbReference type="PROSITE" id="PS00041">
    <property type="entry name" value="HTH_ARAC_FAMILY_1"/>
    <property type="match status" value="1"/>
</dbReference>
<dbReference type="RefSeq" id="WP_227573434.1">
    <property type="nucleotide sequence ID" value="NZ_JAJEQT010000008.1"/>
</dbReference>
<evidence type="ECO:0000256" key="2">
    <source>
        <dbReference type="ARBA" id="ARBA00023125"/>
    </source>
</evidence>
<dbReference type="PROSITE" id="PS01124">
    <property type="entry name" value="HTH_ARAC_FAMILY_2"/>
    <property type="match status" value="1"/>
</dbReference>
<keyword evidence="2" id="KW-0238">DNA-binding</keyword>
<keyword evidence="1" id="KW-0805">Transcription regulation</keyword>
<gene>
    <name evidence="5" type="ORF">LKD28_10745</name>
</gene>
<accession>A0ABS8FSZ9</accession>
<dbReference type="PANTHER" id="PTHR43280">
    <property type="entry name" value="ARAC-FAMILY TRANSCRIPTIONAL REGULATOR"/>
    <property type="match status" value="1"/>
</dbReference>
<reference evidence="5 6" key="1">
    <citation type="submission" date="2021-10" db="EMBL/GenBank/DDBJ databases">
        <title>Anaerobic single-cell dispensing facilitates the cultivation of human gut bacteria.</title>
        <authorList>
            <person name="Afrizal A."/>
        </authorList>
    </citation>
    <scope>NUCLEOTIDE SEQUENCE [LARGE SCALE GENOMIC DNA]</scope>
    <source>
        <strain evidence="5 6">CLA-AA-H212</strain>
    </source>
</reference>